<dbReference type="PANTHER" id="PTHR23088:SF27">
    <property type="entry name" value="DEAMINATED GLUTATHIONE AMIDASE"/>
    <property type="match status" value="1"/>
</dbReference>
<dbReference type="SUPFAM" id="SSF56317">
    <property type="entry name" value="Carbon-nitrogen hydrolase"/>
    <property type="match status" value="1"/>
</dbReference>
<dbReference type="PANTHER" id="PTHR23088">
    <property type="entry name" value="NITRILASE-RELATED"/>
    <property type="match status" value="1"/>
</dbReference>
<dbReference type="InterPro" id="IPR003010">
    <property type="entry name" value="C-N_Hydrolase"/>
</dbReference>
<dbReference type="InterPro" id="IPR036526">
    <property type="entry name" value="C-N_Hydrolase_sf"/>
</dbReference>
<sequence length="276" mass="29524">MSQGRLAIACAQLDGADATESARIDGAIAAINSAVASTRGSESDPTLIVLPELWPVGFFHFDDYAELAQSLSGPVVREMQRAARSAGAWVLGGSFLEKGVRGNHNTAVLIDPDGRVRHTYRKVHLYGLDSAESDLLVPGEQVATAPLPWGRLGIMTCYDLRFPEIARDLVGQGAEMLAVVSAWPIPRIEHWRTLLRARAVENQVWVVACNAAGVDAGVLLGGHSAIIAPDGEVRAEAGTDGTILSANIDVGEVDTVRERLPFLADRRYSVHLSALD</sequence>
<dbReference type="PROSITE" id="PS01227">
    <property type="entry name" value="UPF0012"/>
    <property type="match status" value="1"/>
</dbReference>
<dbReference type="PROSITE" id="PS50263">
    <property type="entry name" value="CN_HYDROLASE"/>
    <property type="match status" value="1"/>
</dbReference>
<dbReference type="InterPro" id="IPR001110">
    <property type="entry name" value="UPF0012_CS"/>
</dbReference>
<evidence type="ECO:0000256" key="1">
    <source>
        <dbReference type="ARBA" id="ARBA00010613"/>
    </source>
</evidence>
<comment type="caution">
    <text evidence="3">The sequence shown here is derived from an EMBL/GenBank/DDBJ whole genome shotgun (WGS) entry which is preliminary data.</text>
</comment>
<dbReference type="CDD" id="cd07583">
    <property type="entry name" value="nitrilase_5"/>
    <property type="match status" value="1"/>
</dbReference>
<dbReference type="Gene3D" id="3.60.110.10">
    <property type="entry name" value="Carbon-nitrogen hydrolase"/>
    <property type="match status" value="1"/>
</dbReference>
<comment type="similarity">
    <text evidence="1">Belongs to the carbon-nitrogen hydrolase superfamily. NIT1/NIT2 family.</text>
</comment>
<dbReference type="AlphaFoldDB" id="A0A4R2R6J9"/>
<reference evidence="3 4" key="1">
    <citation type="submission" date="2019-03" db="EMBL/GenBank/DDBJ databases">
        <title>Genomic Encyclopedia of Type Strains, Phase IV (KMG-IV): sequencing the most valuable type-strain genomes for metagenomic binning, comparative biology and taxonomic classification.</title>
        <authorList>
            <person name="Goeker M."/>
        </authorList>
    </citation>
    <scope>NUCLEOTIDE SEQUENCE [LARGE SCALE GENOMIC DNA]</scope>
    <source>
        <strain evidence="3 4">DSM 45765</strain>
    </source>
</reference>
<keyword evidence="3" id="KW-0378">Hydrolase</keyword>
<gene>
    <name evidence="3" type="ORF">EV191_102176</name>
</gene>
<dbReference type="EMBL" id="SLXQ01000002">
    <property type="protein sequence ID" value="TCP54965.1"/>
    <property type="molecule type" value="Genomic_DNA"/>
</dbReference>
<name>A0A4R2R6J9_9PSEU</name>
<accession>A0A4R2R6J9</accession>
<dbReference type="RefSeq" id="WP_132876356.1">
    <property type="nucleotide sequence ID" value="NZ_SLXQ01000002.1"/>
</dbReference>
<proteinExistence type="inferred from homology"/>
<protein>
    <submittedName>
        <fullName evidence="3">Putative amidohydrolase</fullName>
    </submittedName>
</protein>
<evidence type="ECO:0000313" key="4">
    <source>
        <dbReference type="Proteomes" id="UP000294911"/>
    </source>
</evidence>
<evidence type="ECO:0000259" key="2">
    <source>
        <dbReference type="PROSITE" id="PS50263"/>
    </source>
</evidence>
<feature type="domain" description="CN hydrolase" evidence="2">
    <location>
        <begin position="6"/>
        <end position="250"/>
    </location>
</feature>
<dbReference type="OrthoDB" id="9760188at2"/>
<keyword evidence="4" id="KW-1185">Reference proteome</keyword>
<dbReference type="Proteomes" id="UP000294911">
    <property type="component" value="Unassembled WGS sequence"/>
</dbReference>
<dbReference type="Pfam" id="PF00795">
    <property type="entry name" value="CN_hydrolase"/>
    <property type="match status" value="1"/>
</dbReference>
<organism evidence="3 4">
    <name type="scientific">Tamaricihabitans halophyticus</name>
    <dbReference type="NCBI Taxonomy" id="1262583"/>
    <lineage>
        <taxon>Bacteria</taxon>
        <taxon>Bacillati</taxon>
        <taxon>Actinomycetota</taxon>
        <taxon>Actinomycetes</taxon>
        <taxon>Pseudonocardiales</taxon>
        <taxon>Pseudonocardiaceae</taxon>
        <taxon>Tamaricihabitans</taxon>
    </lineage>
</organism>
<evidence type="ECO:0000313" key="3">
    <source>
        <dbReference type="EMBL" id="TCP54965.1"/>
    </source>
</evidence>
<dbReference type="GO" id="GO:0016787">
    <property type="term" value="F:hydrolase activity"/>
    <property type="evidence" value="ECO:0007669"/>
    <property type="project" value="UniProtKB-KW"/>
</dbReference>